<dbReference type="EMBL" id="JAGTJS010000012">
    <property type="protein sequence ID" value="KAH7250827.1"/>
    <property type="molecule type" value="Genomic_DNA"/>
</dbReference>
<dbReference type="AlphaFoldDB" id="A0A9P9K645"/>
<dbReference type="Pfam" id="PF11951">
    <property type="entry name" value="Fungal_trans_2"/>
    <property type="match status" value="1"/>
</dbReference>
<feature type="compositionally biased region" description="Low complexity" evidence="2">
    <location>
        <begin position="11"/>
        <end position="26"/>
    </location>
</feature>
<sequence length="296" mass="32132">MDAFGVRPGESSLVTSSAVVASACSPPSAPSVPAVPPTAPGSAPAPSSSPLVAGLGLREQPGPESEPEPYALTHQVAHEPWACQSPIATQQDHASVHSITSTFHPTPGTPSHHEQGYPCACQCSAREWMQSLQLFHYYSTSVWRSFVRESRTEVLWRELVPKAALSNSDSGQDFLMHALLAVSALHFAHFNPEQKVEYQVISSHYSALALSSFRNLLNDINESNCEVFFLFGSLTFLQSLCNVAHPSGPLTSAEVAQSFQLLQGMKCILDFKSLQRCNMFDSLHPYVAPKPIIRSA</sequence>
<keyword evidence="1" id="KW-0539">Nucleus</keyword>
<feature type="compositionally biased region" description="Low complexity" evidence="2">
    <location>
        <begin position="40"/>
        <end position="54"/>
    </location>
</feature>
<dbReference type="InterPro" id="IPR021858">
    <property type="entry name" value="Fun_TF"/>
</dbReference>
<name>A0A9P9K645_FUSSL</name>
<dbReference type="OrthoDB" id="5350673at2759"/>
<dbReference type="InterPro" id="IPR053157">
    <property type="entry name" value="Sterol_Uptake_Regulator"/>
</dbReference>
<evidence type="ECO:0000256" key="1">
    <source>
        <dbReference type="ARBA" id="ARBA00023242"/>
    </source>
</evidence>
<keyword evidence="4" id="KW-1185">Reference proteome</keyword>
<evidence type="ECO:0000313" key="4">
    <source>
        <dbReference type="Proteomes" id="UP000736672"/>
    </source>
</evidence>
<dbReference type="PANTHER" id="PTHR47784">
    <property type="entry name" value="STEROL UPTAKE CONTROL PROTEIN 2"/>
    <property type="match status" value="1"/>
</dbReference>
<dbReference type="PROSITE" id="PS51257">
    <property type="entry name" value="PROKAR_LIPOPROTEIN"/>
    <property type="match status" value="1"/>
</dbReference>
<proteinExistence type="predicted"/>
<feature type="compositionally biased region" description="Pro residues" evidence="2">
    <location>
        <begin position="27"/>
        <end position="39"/>
    </location>
</feature>
<dbReference type="Proteomes" id="UP000736672">
    <property type="component" value="Unassembled WGS sequence"/>
</dbReference>
<evidence type="ECO:0000313" key="3">
    <source>
        <dbReference type="EMBL" id="KAH7250827.1"/>
    </source>
</evidence>
<accession>A0A9P9K645</accession>
<protein>
    <submittedName>
        <fullName evidence="3">Uncharacterized protein</fullName>
    </submittedName>
</protein>
<reference evidence="3" key="1">
    <citation type="journal article" date="2021" name="Nat. Commun.">
        <title>Genetic determinants of endophytism in the Arabidopsis root mycobiome.</title>
        <authorList>
            <person name="Mesny F."/>
            <person name="Miyauchi S."/>
            <person name="Thiergart T."/>
            <person name="Pickel B."/>
            <person name="Atanasova L."/>
            <person name="Karlsson M."/>
            <person name="Huettel B."/>
            <person name="Barry K.W."/>
            <person name="Haridas S."/>
            <person name="Chen C."/>
            <person name="Bauer D."/>
            <person name="Andreopoulos W."/>
            <person name="Pangilinan J."/>
            <person name="LaButti K."/>
            <person name="Riley R."/>
            <person name="Lipzen A."/>
            <person name="Clum A."/>
            <person name="Drula E."/>
            <person name="Henrissat B."/>
            <person name="Kohler A."/>
            <person name="Grigoriev I.V."/>
            <person name="Martin F.M."/>
            <person name="Hacquard S."/>
        </authorList>
    </citation>
    <scope>NUCLEOTIDE SEQUENCE</scope>
    <source>
        <strain evidence="3">FSSC 5 MPI-SDFR-AT-0091</strain>
    </source>
</reference>
<evidence type="ECO:0000256" key="2">
    <source>
        <dbReference type="SAM" id="MobiDB-lite"/>
    </source>
</evidence>
<gene>
    <name evidence="3" type="ORF">B0J15DRAFT_399036</name>
</gene>
<comment type="caution">
    <text evidence="3">The sequence shown here is derived from an EMBL/GenBank/DDBJ whole genome shotgun (WGS) entry which is preliminary data.</text>
</comment>
<dbReference type="GO" id="GO:0001228">
    <property type="term" value="F:DNA-binding transcription activator activity, RNA polymerase II-specific"/>
    <property type="evidence" value="ECO:0007669"/>
    <property type="project" value="TreeGrafter"/>
</dbReference>
<dbReference type="PANTHER" id="PTHR47784:SF5">
    <property type="entry name" value="STEROL UPTAKE CONTROL PROTEIN 2"/>
    <property type="match status" value="1"/>
</dbReference>
<organism evidence="3 4">
    <name type="scientific">Fusarium solani</name>
    <name type="common">Filamentous fungus</name>
    <dbReference type="NCBI Taxonomy" id="169388"/>
    <lineage>
        <taxon>Eukaryota</taxon>
        <taxon>Fungi</taxon>
        <taxon>Dikarya</taxon>
        <taxon>Ascomycota</taxon>
        <taxon>Pezizomycotina</taxon>
        <taxon>Sordariomycetes</taxon>
        <taxon>Hypocreomycetidae</taxon>
        <taxon>Hypocreales</taxon>
        <taxon>Nectriaceae</taxon>
        <taxon>Fusarium</taxon>
        <taxon>Fusarium solani species complex</taxon>
    </lineage>
</organism>
<feature type="region of interest" description="Disordered" evidence="2">
    <location>
        <begin position="1"/>
        <end position="69"/>
    </location>
</feature>